<accession>A0A3N4K1R2</accession>
<feature type="compositionally biased region" description="Polar residues" evidence="1">
    <location>
        <begin position="42"/>
        <end position="57"/>
    </location>
</feature>
<gene>
    <name evidence="2" type="ORF">L873DRAFT_1802275</name>
</gene>
<sequence length="66" mass="7682">MKKIRTRIPLITRRRRKKQRVRPPIPPSSSIPAHPTNPMPTNPQSTINNPSPDQPTNRDMYMCMYA</sequence>
<reference evidence="2 3" key="1">
    <citation type="journal article" date="2018" name="Nat. Ecol. Evol.">
        <title>Pezizomycetes genomes reveal the molecular basis of ectomycorrhizal truffle lifestyle.</title>
        <authorList>
            <person name="Murat C."/>
            <person name="Payen T."/>
            <person name="Noel B."/>
            <person name="Kuo A."/>
            <person name="Morin E."/>
            <person name="Chen J."/>
            <person name="Kohler A."/>
            <person name="Krizsan K."/>
            <person name="Balestrini R."/>
            <person name="Da Silva C."/>
            <person name="Montanini B."/>
            <person name="Hainaut M."/>
            <person name="Levati E."/>
            <person name="Barry K.W."/>
            <person name="Belfiori B."/>
            <person name="Cichocki N."/>
            <person name="Clum A."/>
            <person name="Dockter R.B."/>
            <person name="Fauchery L."/>
            <person name="Guy J."/>
            <person name="Iotti M."/>
            <person name="Le Tacon F."/>
            <person name="Lindquist E.A."/>
            <person name="Lipzen A."/>
            <person name="Malagnac F."/>
            <person name="Mello A."/>
            <person name="Molinier V."/>
            <person name="Miyauchi S."/>
            <person name="Poulain J."/>
            <person name="Riccioni C."/>
            <person name="Rubini A."/>
            <person name="Sitrit Y."/>
            <person name="Splivallo R."/>
            <person name="Traeger S."/>
            <person name="Wang M."/>
            <person name="Zifcakova L."/>
            <person name="Wipf D."/>
            <person name="Zambonelli A."/>
            <person name="Paolocci F."/>
            <person name="Nowrousian M."/>
            <person name="Ottonello S."/>
            <person name="Baldrian P."/>
            <person name="Spatafora J.W."/>
            <person name="Henrissat B."/>
            <person name="Nagy L.G."/>
            <person name="Aury J.M."/>
            <person name="Wincker P."/>
            <person name="Grigoriev I.V."/>
            <person name="Bonfante P."/>
            <person name="Martin F.M."/>
        </authorList>
    </citation>
    <scope>NUCLEOTIDE SEQUENCE [LARGE SCALE GENOMIC DNA]</scope>
    <source>
        <strain evidence="2 3">120613-1</strain>
    </source>
</reference>
<evidence type="ECO:0000313" key="2">
    <source>
        <dbReference type="EMBL" id="RPB02341.1"/>
    </source>
</evidence>
<evidence type="ECO:0000256" key="1">
    <source>
        <dbReference type="SAM" id="MobiDB-lite"/>
    </source>
</evidence>
<dbReference type="AlphaFoldDB" id="A0A3N4K1R2"/>
<organism evidence="2 3">
    <name type="scientific">Choiromyces venosus 120613-1</name>
    <dbReference type="NCBI Taxonomy" id="1336337"/>
    <lineage>
        <taxon>Eukaryota</taxon>
        <taxon>Fungi</taxon>
        <taxon>Dikarya</taxon>
        <taxon>Ascomycota</taxon>
        <taxon>Pezizomycotina</taxon>
        <taxon>Pezizomycetes</taxon>
        <taxon>Pezizales</taxon>
        <taxon>Tuberaceae</taxon>
        <taxon>Choiromyces</taxon>
    </lineage>
</organism>
<evidence type="ECO:0000313" key="3">
    <source>
        <dbReference type="Proteomes" id="UP000276215"/>
    </source>
</evidence>
<dbReference type="EMBL" id="ML120368">
    <property type="protein sequence ID" value="RPB02341.1"/>
    <property type="molecule type" value="Genomic_DNA"/>
</dbReference>
<feature type="compositionally biased region" description="Basic residues" evidence="1">
    <location>
        <begin position="1"/>
        <end position="21"/>
    </location>
</feature>
<proteinExistence type="predicted"/>
<feature type="compositionally biased region" description="Pro residues" evidence="1">
    <location>
        <begin position="23"/>
        <end position="41"/>
    </location>
</feature>
<name>A0A3N4K1R2_9PEZI</name>
<dbReference type="Proteomes" id="UP000276215">
    <property type="component" value="Unassembled WGS sequence"/>
</dbReference>
<feature type="region of interest" description="Disordered" evidence="1">
    <location>
        <begin position="1"/>
        <end position="58"/>
    </location>
</feature>
<keyword evidence="3" id="KW-1185">Reference proteome</keyword>
<protein>
    <submittedName>
        <fullName evidence="2">Uncharacterized protein</fullName>
    </submittedName>
</protein>